<dbReference type="Gene3D" id="1.10.10.60">
    <property type="entry name" value="Homeodomain-like"/>
    <property type="match status" value="1"/>
</dbReference>
<dbReference type="PANTHER" id="PTHR19303">
    <property type="entry name" value="TRANSPOSON"/>
    <property type="match status" value="1"/>
</dbReference>
<dbReference type="VEuPathDB" id="FungiDB:AeMF1_012130"/>
<proteinExistence type="predicted"/>
<dbReference type="EMBL" id="VJMJ01000144">
    <property type="protein sequence ID" value="KAF0731357.1"/>
    <property type="molecule type" value="Genomic_DNA"/>
</dbReference>
<dbReference type="SMART" id="SM00674">
    <property type="entry name" value="CENPB"/>
    <property type="match status" value="1"/>
</dbReference>
<keyword evidence="5" id="KW-1185">Reference proteome</keyword>
<dbReference type="PANTHER" id="PTHR19303:SF73">
    <property type="entry name" value="PROTEIN PDC2"/>
    <property type="match status" value="1"/>
</dbReference>
<evidence type="ECO:0000259" key="3">
    <source>
        <dbReference type="PROSITE" id="PS51253"/>
    </source>
</evidence>
<dbReference type="InterPro" id="IPR006600">
    <property type="entry name" value="HTH_CenpB_DNA-bd_dom"/>
</dbReference>
<gene>
    <name evidence="4" type="ORF">Ae201684_011420</name>
</gene>
<comment type="caution">
    <text evidence="4">The sequence shown here is derived from an EMBL/GenBank/DDBJ whole genome shotgun (WGS) entry which is preliminary data.</text>
</comment>
<organism evidence="4 5">
    <name type="scientific">Aphanomyces euteiches</name>
    <dbReference type="NCBI Taxonomy" id="100861"/>
    <lineage>
        <taxon>Eukaryota</taxon>
        <taxon>Sar</taxon>
        <taxon>Stramenopiles</taxon>
        <taxon>Oomycota</taxon>
        <taxon>Saprolegniomycetes</taxon>
        <taxon>Saprolegniales</taxon>
        <taxon>Verrucalvaceae</taxon>
        <taxon>Aphanomyces</taxon>
    </lineage>
</organism>
<dbReference type="GO" id="GO:0003677">
    <property type="term" value="F:DNA binding"/>
    <property type="evidence" value="ECO:0007669"/>
    <property type="project" value="UniProtKB-KW"/>
</dbReference>
<feature type="region of interest" description="Disordered" evidence="2">
    <location>
        <begin position="1"/>
        <end position="23"/>
    </location>
</feature>
<name>A0A6G0WUY7_9STRA</name>
<sequence length="449" mass="50680">MSKIISEDLPETLTPDAKRHQNGRFPAMEEELYKLVLDTQAKTALTDFVVYTKANQLLAASGVTASVSLSWVSRFKTRHGIRSYRLHGEVGTVDVAELNKQRQELQTLIEQYEPQNVFNMDETGLFFRMLPSRALATMPISGKKKDKSRISIGLCANIDGSEKMSPVVINKHLNPRCFKGCNVSKIPIHYYANSKAWMTAVVFTDWLKSFNLKMCGRKVLLLVDNAPTHVDLELSNVLVTFLPPNTTAYIQPMDAGIIRNFKLKYKTHFVQWLLDQLSVGNEDKKLNVLSAVHMVVRAWSEVTPSTFRHCWAHTGIVPAPTVCILRQDDAPTKPLDLTSLASLMQKLSLSDSMDADEYLTCDDNMDEWGPEAEISVSTDECHEDDDDIDESENMPMTHREALNAVVELATYTFVHNIDAPGLHKLTESVRQQLLGSMRQQRITDFFSLQ</sequence>
<evidence type="ECO:0000313" key="4">
    <source>
        <dbReference type="EMBL" id="KAF0731357.1"/>
    </source>
</evidence>
<evidence type="ECO:0000256" key="1">
    <source>
        <dbReference type="ARBA" id="ARBA00023125"/>
    </source>
</evidence>
<keyword evidence="1" id="KW-0238">DNA-binding</keyword>
<dbReference type="PROSITE" id="PS51253">
    <property type="entry name" value="HTH_CENPB"/>
    <property type="match status" value="1"/>
</dbReference>
<dbReference type="InterPro" id="IPR004875">
    <property type="entry name" value="DDE_SF_endonuclease_dom"/>
</dbReference>
<evidence type="ECO:0000313" key="5">
    <source>
        <dbReference type="Proteomes" id="UP000481153"/>
    </source>
</evidence>
<protein>
    <recommendedName>
        <fullName evidence="3">HTH CENPB-type domain-containing protein</fullName>
    </recommendedName>
</protein>
<dbReference type="Proteomes" id="UP000481153">
    <property type="component" value="Unassembled WGS sequence"/>
</dbReference>
<dbReference type="AlphaFoldDB" id="A0A6G0WUY7"/>
<accession>A0A6G0WUY7</accession>
<dbReference type="Pfam" id="PF03221">
    <property type="entry name" value="HTH_Tnp_Tc5"/>
    <property type="match status" value="1"/>
</dbReference>
<evidence type="ECO:0000256" key="2">
    <source>
        <dbReference type="SAM" id="MobiDB-lite"/>
    </source>
</evidence>
<reference evidence="4 5" key="1">
    <citation type="submission" date="2019-07" db="EMBL/GenBank/DDBJ databases">
        <title>Genomics analysis of Aphanomyces spp. identifies a new class of oomycete effector associated with host adaptation.</title>
        <authorList>
            <person name="Gaulin E."/>
        </authorList>
    </citation>
    <scope>NUCLEOTIDE SEQUENCE [LARGE SCALE GENOMIC DNA]</scope>
    <source>
        <strain evidence="4 5">ATCC 201684</strain>
    </source>
</reference>
<dbReference type="InterPro" id="IPR050863">
    <property type="entry name" value="CenT-Element_Derived"/>
</dbReference>
<dbReference type="GO" id="GO:0005634">
    <property type="term" value="C:nucleus"/>
    <property type="evidence" value="ECO:0007669"/>
    <property type="project" value="TreeGrafter"/>
</dbReference>
<feature type="domain" description="HTH CENPB-type" evidence="3">
    <location>
        <begin position="16"/>
        <end position="85"/>
    </location>
</feature>
<dbReference type="Pfam" id="PF03184">
    <property type="entry name" value="DDE_1"/>
    <property type="match status" value="1"/>
</dbReference>